<dbReference type="GO" id="GO:0015808">
    <property type="term" value="P:L-alanine transport"/>
    <property type="evidence" value="ECO:0007669"/>
    <property type="project" value="TreeGrafter"/>
</dbReference>
<dbReference type="PANTHER" id="PTHR11795">
    <property type="entry name" value="BRANCHED-CHAIN AMINO ACID TRANSPORT SYSTEM PERMEASE PROTEIN LIVH"/>
    <property type="match status" value="1"/>
</dbReference>
<dbReference type="GO" id="GO:0015190">
    <property type="term" value="F:L-leucine transmembrane transporter activity"/>
    <property type="evidence" value="ECO:0007669"/>
    <property type="project" value="TreeGrafter"/>
</dbReference>
<keyword evidence="4" id="KW-0997">Cell inner membrane</keyword>
<evidence type="ECO:0008006" key="12">
    <source>
        <dbReference type="Google" id="ProtNLM"/>
    </source>
</evidence>
<dbReference type="GO" id="GO:0042941">
    <property type="term" value="P:D-alanine transmembrane transport"/>
    <property type="evidence" value="ECO:0007669"/>
    <property type="project" value="TreeGrafter"/>
</dbReference>
<dbReference type="EMBL" id="UINC01000927">
    <property type="protein sequence ID" value="SUZ63861.1"/>
    <property type="molecule type" value="Genomic_DNA"/>
</dbReference>
<organism evidence="11">
    <name type="scientific">marine metagenome</name>
    <dbReference type="NCBI Taxonomy" id="408172"/>
    <lineage>
        <taxon>unclassified sequences</taxon>
        <taxon>metagenomes</taxon>
        <taxon>ecological metagenomes</taxon>
    </lineage>
</organism>
<comment type="similarity">
    <text evidence="9">Belongs to the binding-protein-dependent transport system permease family. LivHM subfamily.</text>
</comment>
<evidence type="ECO:0000256" key="10">
    <source>
        <dbReference type="SAM" id="Phobius"/>
    </source>
</evidence>
<dbReference type="Pfam" id="PF02653">
    <property type="entry name" value="BPD_transp_2"/>
    <property type="match status" value="1"/>
</dbReference>
<dbReference type="GO" id="GO:0005886">
    <property type="term" value="C:plasma membrane"/>
    <property type="evidence" value="ECO:0007669"/>
    <property type="project" value="UniProtKB-SubCell"/>
</dbReference>
<gene>
    <name evidence="11" type="ORF">METZ01_LOCUS16715</name>
</gene>
<evidence type="ECO:0000256" key="8">
    <source>
        <dbReference type="ARBA" id="ARBA00023136"/>
    </source>
</evidence>
<dbReference type="GO" id="GO:1903806">
    <property type="term" value="P:L-isoleucine import across plasma membrane"/>
    <property type="evidence" value="ECO:0007669"/>
    <property type="project" value="TreeGrafter"/>
</dbReference>
<dbReference type="GO" id="GO:0015192">
    <property type="term" value="F:L-phenylalanine transmembrane transporter activity"/>
    <property type="evidence" value="ECO:0007669"/>
    <property type="project" value="TreeGrafter"/>
</dbReference>
<keyword evidence="8 10" id="KW-0472">Membrane</keyword>
<dbReference type="InterPro" id="IPR001851">
    <property type="entry name" value="ABC_transp_permease"/>
</dbReference>
<dbReference type="AlphaFoldDB" id="A0A381PA67"/>
<feature type="transmembrane region" description="Helical" evidence="10">
    <location>
        <begin position="283"/>
        <end position="305"/>
    </location>
</feature>
<name>A0A381PA67_9ZZZZ</name>
<evidence type="ECO:0000256" key="3">
    <source>
        <dbReference type="ARBA" id="ARBA00022475"/>
    </source>
</evidence>
<feature type="transmembrane region" description="Helical" evidence="10">
    <location>
        <begin position="228"/>
        <end position="254"/>
    </location>
</feature>
<keyword evidence="2" id="KW-0813">Transport</keyword>
<feature type="transmembrane region" description="Helical" evidence="10">
    <location>
        <begin position="183"/>
        <end position="208"/>
    </location>
</feature>
<feature type="non-terminal residue" evidence="11">
    <location>
        <position position="1"/>
    </location>
</feature>
<evidence type="ECO:0000256" key="9">
    <source>
        <dbReference type="ARBA" id="ARBA00037998"/>
    </source>
</evidence>
<evidence type="ECO:0000256" key="6">
    <source>
        <dbReference type="ARBA" id="ARBA00022970"/>
    </source>
</evidence>
<keyword evidence="3" id="KW-1003">Cell membrane</keyword>
<keyword evidence="6" id="KW-0029">Amino-acid transport</keyword>
<dbReference type="InterPro" id="IPR052157">
    <property type="entry name" value="BCAA_transport_permease"/>
</dbReference>
<proteinExistence type="inferred from homology"/>
<evidence type="ECO:0000256" key="7">
    <source>
        <dbReference type="ARBA" id="ARBA00022989"/>
    </source>
</evidence>
<evidence type="ECO:0000256" key="2">
    <source>
        <dbReference type="ARBA" id="ARBA00022448"/>
    </source>
</evidence>
<reference evidence="11" key="1">
    <citation type="submission" date="2018-05" db="EMBL/GenBank/DDBJ databases">
        <authorList>
            <person name="Lanie J.A."/>
            <person name="Ng W.-L."/>
            <person name="Kazmierczak K.M."/>
            <person name="Andrzejewski T.M."/>
            <person name="Davidsen T.M."/>
            <person name="Wayne K.J."/>
            <person name="Tettelin H."/>
            <person name="Glass J.I."/>
            <person name="Rusch D."/>
            <person name="Podicherti R."/>
            <person name="Tsui H.-C.T."/>
            <person name="Winkler M.E."/>
        </authorList>
    </citation>
    <scope>NUCLEOTIDE SEQUENCE</scope>
</reference>
<protein>
    <recommendedName>
        <fullName evidence="12">Branched-chain amino acid ABC transporter permease</fullName>
    </recommendedName>
</protein>
<feature type="transmembrane region" description="Helical" evidence="10">
    <location>
        <begin position="149"/>
        <end position="171"/>
    </location>
</feature>
<dbReference type="PANTHER" id="PTHR11795:SF371">
    <property type="entry name" value="HIGH-AFFINITY BRANCHED-CHAIN AMINO ACID TRANSPORT SYSTEM PERMEASE PROTEIN LIVH"/>
    <property type="match status" value="1"/>
</dbReference>
<evidence type="ECO:0000256" key="5">
    <source>
        <dbReference type="ARBA" id="ARBA00022692"/>
    </source>
</evidence>
<dbReference type="GO" id="GO:0015188">
    <property type="term" value="F:L-isoleucine transmembrane transporter activity"/>
    <property type="evidence" value="ECO:0007669"/>
    <property type="project" value="TreeGrafter"/>
</dbReference>
<sequence>VSVDDVGELDTASQAASTFGTNVTTTYDAKPTSRVLWVDRFLTFIRFVFILVISVGLLAFIAQQINPQNPFAQWINPDATGLTAAQFKGLLVTGLAQGAMYGLIALGYSMVYGVLGFINFAHGEVFMVGAMSGMITSNKLADAGLWEDAFLFCLLFIVVSSIVLSTATAVIMERIAYRPLRGAPRLIPLITSIGVSFFLQNVSVVLLGPGAKSYPALPSWLSQKRSLIGFQIEGTKLVVLLTAAVSMAGLWYLVERTKTGKAMRAVAEDKEIAALMGIDVNRIIVTTFAVGGAMAGVAGILWGILFRSVIHTTGFLPGIKAFSAAVVGGIGNLGGAMAGGLSLGAAEATAPLMLLEPLGVDGVSQLRDAVAFAVLIFVLLVRPSGLFGERLSEDERA</sequence>
<keyword evidence="5 10" id="KW-0812">Transmembrane</keyword>
<evidence type="ECO:0000256" key="1">
    <source>
        <dbReference type="ARBA" id="ARBA00004651"/>
    </source>
</evidence>
<comment type="subcellular location">
    <subcellularLocation>
        <location evidence="1">Cell membrane</location>
        <topology evidence="1">Multi-pass membrane protein</topology>
    </subcellularLocation>
</comment>
<evidence type="ECO:0000313" key="11">
    <source>
        <dbReference type="EMBL" id="SUZ63861.1"/>
    </source>
</evidence>
<dbReference type="CDD" id="cd06582">
    <property type="entry name" value="TM_PBP1_LivH_like"/>
    <property type="match status" value="1"/>
</dbReference>
<feature type="transmembrane region" description="Helical" evidence="10">
    <location>
        <begin position="41"/>
        <end position="62"/>
    </location>
</feature>
<evidence type="ECO:0000256" key="4">
    <source>
        <dbReference type="ARBA" id="ARBA00022519"/>
    </source>
</evidence>
<dbReference type="GO" id="GO:0005304">
    <property type="term" value="F:L-valine transmembrane transporter activity"/>
    <property type="evidence" value="ECO:0007669"/>
    <property type="project" value="TreeGrafter"/>
</dbReference>
<keyword evidence="7 10" id="KW-1133">Transmembrane helix</keyword>
<accession>A0A381PA67</accession>